<comment type="caution">
    <text evidence="3">The sequence shown here is derived from an EMBL/GenBank/DDBJ whole genome shotgun (WGS) entry which is preliminary data.</text>
</comment>
<proteinExistence type="predicted"/>
<reference evidence="3 4" key="1">
    <citation type="submission" date="2019-10" db="EMBL/GenBank/DDBJ databases">
        <authorList>
            <person name="Palmer J.M."/>
        </authorList>
    </citation>
    <scope>NUCLEOTIDE SEQUENCE [LARGE SCALE GENOMIC DNA]</scope>
    <source>
        <strain evidence="3 4">TWF718</strain>
    </source>
</reference>
<feature type="region of interest" description="Disordered" evidence="2">
    <location>
        <begin position="198"/>
        <end position="230"/>
    </location>
</feature>
<organism evidence="3 4">
    <name type="scientific">Orbilia javanica</name>
    <dbReference type="NCBI Taxonomy" id="47235"/>
    <lineage>
        <taxon>Eukaryota</taxon>
        <taxon>Fungi</taxon>
        <taxon>Dikarya</taxon>
        <taxon>Ascomycota</taxon>
        <taxon>Pezizomycotina</taxon>
        <taxon>Orbiliomycetes</taxon>
        <taxon>Orbiliales</taxon>
        <taxon>Orbiliaceae</taxon>
        <taxon>Orbilia</taxon>
    </lineage>
</organism>
<dbReference type="EMBL" id="JAVHNR010000002">
    <property type="protein sequence ID" value="KAK6351588.1"/>
    <property type="molecule type" value="Genomic_DNA"/>
</dbReference>
<keyword evidence="4" id="KW-1185">Reference proteome</keyword>
<evidence type="ECO:0000256" key="2">
    <source>
        <dbReference type="SAM" id="MobiDB-lite"/>
    </source>
</evidence>
<name>A0AAN8MSM9_9PEZI</name>
<evidence type="ECO:0000313" key="3">
    <source>
        <dbReference type="EMBL" id="KAK6351588.1"/>
    </source>
</evidence>
<accession>A0AAN8MSM9</accession>
<evidence type="ECO:0000313" key="4">
    <source>
        <dbReference type="Proteomes" id="UP001313282"/>
    </source>
</evidence>
<dbReference type="InterPro" id="IPR035213">
    <property type="entry name" value="DUF5321"/>
</dbReference>
<feature type="coiled-coil region" evidence="1">
    <location>
        <begin position="161"/>
        <end position="188"/>
    </location>
</feature>
<gene>
    <name evidence="3" type="ORF">TWF718_004745</name>
</gene>
<protein>
    <submittedName>
        <fullName evidence="3">Uncharacterized protein</fullName>
    </submittedName>
</protein>
<dbReference type="Proteomes" id="UP001313282">
    <property type="component" value="Unassembled WGS sequence"/>
</dbReference>
<keyword evidence="1" id="KW-0175">Coiled coil</keyword>
<dbReference type="Pfam" id="PF17254">
    <property type="entry name" value="DUF5321"/>
    <property type="match status" value="1"/>
</dbReference>
<evidence type="ECO:0000256" key="1">
    <source>
        <dbReference type="SAM" id="Coils"/>
    </source>
</evidence>
<sequence>MSVRIPYTVARRLIRPQPTSPFTTYPLSRSHYLYYEPPRRHLSVNSFIPRVFSPTWWSQHLPQGLFKSTVKNSAETVKRKWDPAWGYVILALFVGSQALNIMALRQESQVFIRRSDSRIETLKEIIENIQNGKWAADGEEVQRALRLGKPERDDRQWEEVMKEIEEEDSKWQQEAQRQREQIEKQEAAKAKFAALASPTAYADSTIPEDSASKTAPSRPKKKITADDYFM</sequence>
<dbReference type="AlphaFoldDB" id="A0AAN8MSM9"/>